<dbReference type="AlphaFoldDB" id="A0AB37W9S5"/>
<proteinExistence type="predicted"/>
<evidence type="ECO:0000259" key="1">
    <source>
        <dbReference type="Pfam" id="PF24864"/>
    </source>
</evidence>
<dbReference type="InterPro" id="IPR056632">
    <property type="entry name" value="DUF7730"/>
</dbReference>
<feature type="domain" description="DUF7730" evidence="1">
    <location>
        <begin position="16"/>
        <end position="115"/>
    </location>
</feature>
<dbReference type="EMBL" id="PDXB01000023">
    <property type="protein sequence ID" value="RYN23953.1"/>
    <property type="molecule type" value="Genomic_DNA"/>
</dbReference>
<dbReference type="PANTHER" id="PTHR42085:SF1">
    <property type="entry name" value="F-BOX DOMAIN-CONTAINING PROTEIN"/>
    <property type="match status" value="1"/>
</dbReference>
<accession>A0AB37W9S5</accession>
<gene>
    <name evidence="2" type="ORF">AA0115_g8369</name>
</gene>
<sequence length="598" mass="68538">MQTQARSSPTDPSEVSFLTTLPPEIRNQVYGYLFKREDSVLLHNAHAFHLPCRNLENYHSGLQQYYDAYEAEIGTDEEFWPDLHQGLGLMLSCRQVYQEASGIMYGGNTFVFSRILTRHDYRIGTDHKHQEYLQINYAGQWLTNIGPQIFRLTKVVIDVDAMCAWYGCHGDYELIDLLPILRIVWEHPDLSKVIKFENTGRTLEGQQILRAAATDGAILLNNLLTTLAVQDVLDLRKYCFSRRLIHSVNVELSLDRVGQGCIRMNLGGGVFWPFLALDEGRTVQWKAQKKRRSFEILPEDVRERIAGLLLHNPDGITIDLTKHTMHGFDSSLSQSGLLDVYDLSRLAMRLNNITLKLTSDQAITDFGKFEKVNDFMIMRGGNEGFYRMAEHLRKYNTQTIILEIAPAEVIALSAVRVNINHLMYYLTYPHFHPESIIRLTLTPPPSTGAPQQITTISMKKLQRQLFLLLSDIIQETIEEHTESLKTSTNFAPALSNQMNPYCDFWIDGYGKLLHAVFEEDKTTVNFRYGKLSMKELGVLGYSGAAGLESMVEAYVLESEMEDTDFYYQKVILRWGWLRWQLYGDWKAPAPPGMRKLAP</sequence>
<name>A0AB37W9S5_9PLEO</name>
<protein>
    <recommendedName>
        <fullName evidence="1">DUF7730 domain-containing protein</fullName>
    </recommendedName>
</protein>
<reference evidence="2" key="1">
    <citation type="submission" date="2017-10" db="EMBL/GenBank/DDBJ databases">
        <authorList>
            <person name="Armitage A.D."/>
            <person name="Barbara D.J."/>
            <person name="Woodhall J.W."/>
            <person name="Sreenivasaprasad S."/>
            <person name="Lane C.R."/>
            <person name="Clarkson J.P."/>
            <person name="Harrison R.J."/>
        </authorList>
    </citation>
    <scope>NUCLEOTIDE SEQUENCE</scope>
    <source>
        <strain evidence="2">FERA 1164</strain>
    </source>
</reference>
<comment type="caution">
    <text evidence="2">The sequence shown here is derived from an EMBL/GenBank/DDBJ whole genome shotgun (WGS) entry which is preliminary data.</text>
</comment>
<dbReference type="PANTHER" id="PTHR42085">
    <property type="entry name" value="F-BOX DOMAIN-CONTAINING PROTEIN"/>
    <property type="match status" value="1"/>
</dbReference>
<evidence type="ECO:0000313" key="2">
    <source>
        <dbReference type="EMBL" id="RYN23953.1"/>
    </source>
</evidence>
<organism evidence="2 3">
    <name type="scientific">Alternaria tenuissima</name>
    <dbReference type="NCBI Taxonomy" id="119927"/>
    <lineage>
        <taxon>Eukaryota</taxon>
        <taxon>Fungi</taxon>
        <taxon>Dikarya</taxon>
        <taxon>Ascomycota</taxon>
        <taxon>Pezizomycotina</taxon>
        <taxon>Dothideomycetes</taxon>
        <taxon>Pleosporomycetidae</taxon>
        <taxon>Pleosporales</taxon>
        <taxon>Pleosporineae</taxon>
        <taxon>Pleosporaceae</taxon>
        <taxon>Alternaria</taxon>
        <taxon>Alternaria sect. Alternaria</taxon>
        <taxon>Alternaria alternata complex</taxon>
    </lineage>
</organism>
<dbReference type="InterPro" id="IPR038883">
    <property type="entry name" value="AN11006-like"/>
</dbReference>
<dbReference type="Proteomes" id="UP000292340">
    <property type="component" value="Unassembled WGS sequence"/>
</dbReference>
<evidence type="ECO:0000313" key="3">
    <source>
        <dbReference type="Proteomes" id="UP000292340"/>
    </source>
</evidence>
<dbReference type="Pfam" id="PF24864">
    <property type="entry name" value="DUF7730"/>
    <property type="match status" value="1"/>
</dbReference>
<reference evidence="2" key="2">
    <citation type="journal article" date="2019" name="bioRxiv">
        <title>Genomics, evolutionary history and diagnostics of the Alternaria alternata species group including apple and Asian pear pathotypes.</title>
        <authorList>
            <person name="Armitage A.D."/>
            <person name="Cockerton H.M."/>
            <person name="Sreenivasaprasad S."/>
            <person name="Woodhall J.W."/>
            <person name="Lane C.R."/>
            <person name="Harrison R.J."/>
            <person name="Clarkson J.P."/>
        </authorList>
    </citation>
    <scope>NUCLEOTIDE SEQUENCE</scope>
    <source>
        <strain evidence="2">FERA 1164</strain>
    </source>
</reference>